<organism evidence="2 3">
    <name type="scientific">Sediminibacterium roseum</name>
    <dbReference type="NCBI Taxonomy" id="1978412"/>
    <lineage>
        <taxon>Bacteria</taxon>
        <taxon>Pseudomonadati</taxon>
        <taxon>Bacteroidota</taxon>
        <taxon>Chitinophagia</taxon>
        <taxon>Chitinophagales</taxon>
        <taxon>Chitinophagaceae</taxon>
        <taxon>Sediminibacterium</taxon>
    </lineage>
</organism>
<evidence type="ECO:0000256" key="1">
    <source>
        <dbReference type="SAM" id="SignalP"/>
    </source>
</evidence>
<dbReference type="Gene3D" id="3.10.450.50">
    <property type="match status" value="1"/>
</dbReference>
<dbReference type="SUPFAM" id="SSF54427">
    <property type="entry name" value="NTF2-like"/>
    <property type="match status" value="1"/>
</dbReference>
<sequence>MKKIIALAVVLSLVATVVHAQNPNAPRVASEDSIRFVVARFANSLRTSDARSYLRCFADSTVAVETLVYDKRGIAQLRRESLKANADVIAQQPPGALLEQVEFGSVKVDGPLAFAWVPYKLFYEGKLQYCGVQSFQFIRIMGVWKIFYMVETRYTNKCGPV</sequence>
<dbReference type="Proteomes" id="UP000753802">
    <property type="component" value="Unassembled WGS sequence"/>
</dbReference>
<feature type="signal peptide" evidence="1">
    <location>
        <begin position="1"/>
        <end position="20"/>
    </location>
</feature>
<accession>A0ABW9ZSB0</accession>
<dbReference type="EMBL" id="JAACJS010000012">
    <property type="protein sequence ID" value="NCI49998.1"/>
    <property type="molecule type" value="Genomic_DNA"/>
</dbReference>
<dbReference type="InterPro" id="IPR032710">
    <property type="entry name" value="NTF2-like_dom_sf"/>
</dbReference>
<feature type="chain" id="PRO_5045106321" description="Lumazine-binding" evidence="1">
    <location>
        <begin position="21"/>
        <end position="161"/>
    </location>
</feature>
<gene>
    <name evidence="2" type="ORF">GWC95_08700</name>
</gene>
<comment type="caution">
    <text evidence="2">The sequence shown here is derived from an EMBL/GenBank/DDBJ whole genome shotgun (WGS) entry which is preliminary data.</text>
</comment>
<proteinExistence type="predicted"/>
<reference evidence="2 3" key="1">
    <citation type="submission" date="2020-01" db="EMBL/GenBank/DDBJ databases">
        <title>Genome analysis.</title>
        <authorList>
            <person name="Wu S."/>
            <person name="Wang G."/>
        </authorList>
    </citation>
    <scope>NUCLEOTIDE SEQUENCE [LARGE SCALE GENOMIC DNA]</scope>
    <source>
        <strain evidence="2 3">SYL130</strain>
    </source>
</reference>
<keyword evidence="1" id="KW-0732">Signal</keyword>
<evidence type="ECO:0008006" key="4">
    <source>
        <dbReference type="Google" id="ProtNLM"/>
    </source>
</evidence>
<evidence type="ECO:0000313" key="2">
    <source>
        <dbReference type="EMBL" id="NCI49998.1"/>
    </source>
</evidence>
<name>A0ABW9ZSB0_9BACT</name>
<keyword evidence="3" id="KW-1185">Reference proteome</keyword>
<evidence type="ECO:0000313" key="3">
    <source>
        <dbReference type="Proteomes" id="UP000753802"/>
    </source>
</evidence>
<dbReference type="RefSeq" id="WP_161818316.1">
    <property type="nucleotide sequence ID" value="NZ_JAACJS010000012.1"/>
</dbReference>
<protein>
    <recommendedName>
        <fullName evidence="4">Lumazine-binding</fullName>
    </recommendedName>
</protein>